<dbReference type="STRING" id="104259.A0A0F7U1L5"/>
<sequence>MQGIISAVRDKVASIEVTAPKSTSVSHKNHFGHTEATQKVSEALKALSVINKLRIENINFNNYTLDNKIKSPDKKDSAPPLDYSKDTVAKLSASIANASSSRSPKKKRDTAFKKSFAYTIPKDLTEAARELAESSPPSPSRGEETKLAAKVRAKYRSKSNDTNRPPQRLQSSNGLFEYNEDDGVEYLAADETNQVKLDKRATSGSSYWLANLEQRGTSPYASDDYKVWRNVRDYGAKGDGVTNDTATINKAISDGGRCGAYYSSSTIYPAVVFFPPGKYLVSSPLIQYYNTQFLGDPTDYPTILAAASFVGLGVITSDVYVGDSEEWYLNTNNFLRSVRNFKMDITRTDPGAYICAIHWQVAQGTTLENIDFYISQAAGNTQQVPLPYPFVFVYSG</sequence>
<evidence type="ECO:0000313" key="4">
    <source>
        <dbReference type="Proteomes" id="UP000042958"/>
    </source>
</evidence>
<feature type="compositionally biased region" description="Polar residues" evidence="1">
    <location>
        <begin position="160"/>
        <end position="174"/>
    </location>
</feature>
<dbReference type="AlphaFoldDB" id="A0A0F7U1L5"/>
<keyword evidence="4" id="KW-1185">Reference proteome</keyword>
<dbReference type="Pfam" id="PF12708">
    <property type="entry name" value="Pect-lyase_RHGA_epim"/>
    <property type="match status" value="1"/>
</dbReference>
<feature type="domain" description="Rhamnogalacturonase A/B/Epimerase-like pectate lyase" evidence="2">
    <location>
        <begin position="228"/>
        <end position="383"/>
    </location>
</feature>
<evidence type="ECO:0000313" key="3">
    <source>
        <dbReference type="EMBL" id="CEJ62763.1"/>
    </source>
</evidence>
<organism evidence="3 4">
    <name type="scientific">Penicillium brasilianum</name>
    <dbReference type="NCBI Taxonomy" id="104259"/>
    <lineage>
        <taxon>Eukaryota</taxon>
        <taxon>Fungi</taxon>
        <taxon>Dikarya</taxon>
        <taxon>Ascomycota</taxon>
        <taxon>Pezizomycotina</taxon>
        <taxon>Eurotiomycetes</taxon>
        <taxon>Eurotiomycetidae</taxon>
        <taxon>Eurotiales</taxon>
        <taxon>Aspergillaceae</taxon>
        <taxon>Penicillium</taxon>
    </lineage>
</organism>
<dbReference type="PANTHER" id="PTHR33928:SF2">
    <property type="entry name" value="PECTATE LYASE SUPERFAMILY PROTEIN DOMAIN-CONTAINING PROTEIN-RELATED"/>
    <property type="match status" value="1"/>
</dbReference>
<dbReference type="InterPro" id="IPR011050">
    <property type="entry name" value="Pectin_lyase_fold/virulence"/>
</dbReference>
<dbReference type="OrthoDB" id="1046782at2759"/>
<protein>
    <recommendedName>
        <fullName evidence="2">Rhamnogalacturonase A/B/Epimerase-like pectate lyase domain-containing protein</fullName>
    </recommendedName>
</protein>
<dbReference type="PANTHER" id="PTHR33928">
    <property type="entry name" value="POLYGALACTURONASE QRT3"/>
    <property type="match status" value="1"/>
</dbReference>
<dbReference type="EMBL" id="CDHK01000023">
    <property type="protein sequence ID" value="CEJ62763.1"/>
    <property type="molecule type" value="Genomic_DNA"/>
</dbReference>
<gene>
    <name evidence="3" type="ORF">PMG11_11254</name>
</gene>
<dbReference type="Proteomes" id="UP000042958">
    <property type="component" value="Unassembled WGS sequence"/>
</dbReference>
<dbReference type="SUPFAM" id="SSF51126">
    <property type="entry name" value="Pectin lyase-like"/>
    <property type="match status" value="1"/>
</dbReference>
<reference evidence="4" key="1">
    <citation type="journal article" date="2015" name="Genome Announc.">
        <title>Draft genome sequence of the fungus Penicillium brasilianum MG11.</title>
        <authorList>
            <person name="Horn F."/>
            <person name="Linde J."/>
            <person name="Mattern D.J."/>
            <person name="Walther G."/>
            <person name="Guthke R."/>
            <person name="Brakhage A.A."/>
            <person name="Valiante V."/>
        </authorList>
    </citation>
    <scope>NUCLEOTIDE SEQUENCE [LARGE SCALE GENOMIC DNA]</scope>
    <source>
        <strain evidence="4">MG11</strain>
    </source>
</reference>
<dbReference type="GO" id="GO:0004650">
    <property type="term" value="F:polygalacturonase activity"/>
    <property type="evidence" value="ECO:0007669"/>
    <property type="project" value="InterPro"/>
</dbReference>
<evidence type="ECO:0000259" key="2">
    <source>
        <dbReference type="Pfam" id="PF12708"/>
    </source>
</evidence>
<dbReference type="InterPro" id="IPR024535">
    <property type="entry name" value="RHGA/B-epi-like_pectate_lyase"/>
</dbReference>
<dbReference type="InterPro" id="IPR012334">
    <property type="entry name" value="Pectin_lyas_fold"/>
</dbReference>
<evidence type="ECO:0000256" key="1">
    <source>
        <dbReference type="SAM" id="MobiDB-lite"/>
    </source>
</evidence>
<proteinExistence type="predicted"/>
<dbReference type="InterPro" id="IPR039279">
    <property type="entry name" value="QRT3-like"/>
</dbReference>
<accession>A0A0F7U1L5</accession>
<name>A0A0F7U1L5_PENBI</name>
<feature type="region of interest" description="Disordered" evidence="1">
    <location>
        <begin position="128"/>
        <end position="174"/>
    </location>
</feature>
<dbReference type="Gene3D" id="2.160.20.10">
    <property type="entry name" value="Single-stranded right-handed beta-helix, Pectin lyase-like"/>
    <property type="match status" value="1"/>
</dbReference>